<evidence type="ECO:0000256" key="1">
    <source>
        <dbReference type="SAM" id="MobiDB-lite"/>
    </source>
</evidence>
<accession>A0A0C9T7Q9</accession>
<feature type="compositionally biased region" description="Polar residues" evidence="1">
    <location>
        <begin position="84"/>
        <end position="94"/>
    </location>
</feature>
<dbReference type="HOGENOM" id="CLU_2172683_0_0_1"/>
<organism evidence="2 3">
    <name type="scientific">Sphaerobolus stellatus (strain SS14)</name>
    <dbReference type="NCBI Taxonomy" id="990650"/>
    <lineage>
        <taxon>Eukaryota</taxon>
        <taxon>Fungi</taxon>
        <taxon>Dikarya</taxon>
        <taxon>Basidiomycota</taxon>
        <taxon>Agaricomycotina</taxon>
        <taxon>Agaricomycetes</taxon>
        <taxon>Phallomycetidae</taxon>
        <taxon>Geastrales</taxon>
        <taxon>Sphaerobolaceae</taxon>
        <taxon>Sphaerobolus</taxon>
    </lineage>
</organism>
<sequence length="110" mass="12290">MQILLPSRLILFLYSNNHHPQPRFSSFYTILPSYQNSIPDPTPNTSKHLTIEHGTLPNIRTTANTKLPLPAQMTLIHHCGHTSPLATTMPTASQTDTNRRTTPPITPKTP</sequence>
<proteinExistence type="predicted"/>
<dbReference type="AlphaFoldDB" id="A0A0C9T7Q9"/>
<reference evidence="2 3" key="1">
    <citation type="submission" date="2014-06" db="EMBL/GenBank/DDBJ databases">
        <title>Evolutionary Origins and Diversification of the Mycorrhizal Mutualists.</title>
        <authorList>
            <consortium name="DOE Joint Genome Institute"/>
            <consortium name="Mycorrhizal Genomics Consortium"/>
            <person name="Kohler A."/>
            <person name="Kuo A."/>
            <person name="Nagy L.G."/>
            <person name="Floudas D."/>
            <person name="Copeland A."/>
            <person name="Barry K.W."/>
            <person name="Cichocki N."/>
            <person name="Veneault-Fourrey C."/>
            <person name="LaButti K."/>
            <person name="Lindquist E.A."/>
            <person name="Lipzen A."/>
            <person name="Lundell T."/>
            <person name="Morin E."/>
            <person name="Murat C."/>
            <person name="Riley R."/>
            <person name="Ohm R."/>
            <person name="Sun H."/>
            <person name="Tunlid A."/>
            <person name="Henrissat B."/>
            <person name="Grigoriev I.V."/>
            <person name="Hibbett D.S."/>
            <person name="Martin F."/>
        </authorList>
    </citation>
    <scope>NUCLEOTIDE SEQUENCE [LARGE SCALE GENOMIC DNA]</scope>
    <source>
        <strain evidence="2 3">SS14</strain>
    </source>
</reference>
<evidence type="ECO:0000313" key="3">
    <source>
        <dbReference type="Proteomes" id="UP000054279"/>
    </source>
</evidence>
<dbReference type="EMBL" id="KN837436">
    <property type="protein sequence ID" value="KIJ25063.1"/>
    <property type="molecule type" value="Genomic_DNA"/>
</dbReference>
<evidence type="ECO:0000313" key="2">
    <source>
        <dbReference type="EMBL" id="KIJ25063.1"/>
    </source>
</evidence>
<feature type="region of interest" description="Disordered" evidence="1">
    <location>
        <begin position="81"/>
        <end position="110"/>
    </location>
</feature>
<keyword evidence="3" id="KW-1185">Reference proteome</keyword>
<gene>
    <name evidence="2" type="ORF">M422DRAFT_274016</name>
</gene>
<name>A0A0C9T7Q9_SPHS4</name>
<protein>
    <submittedName>
        <fullName evidence="2">Uncharacterized protein</fullName>
    </submittedName>
</protein>
<dbReference type="Proteomes" id="UP000054279">
    <property type="component" value="Unassembled WGS sequence"/>
</dbReference>